<sequence length="150" mass="16654">MSAGIATPRPERLIPTLTGFITAPDWMSDEEVAYYRAPRGGFSLTKPCALSERDRESLARSISSRLLSGGDQTNPLAQRWAECPIRRLFPSLACLCEVFRARSKRAQTKLSKQIPFFRISMVVVAITMVVGLRALVNQCSKHTRTDGEAP</sequence>
<evidence type="ECO:0000313" key="2">
    <source>
        <dbReference type="EMBL" id="ARW10009.1"/>
    </source>
</evidence>
<protein>
    <submittedName>
        <fullName evidence="2">Uncharacterized protein</fullName>
    </submittedName>
</protein>
<keyword evidence="1" id="KW-0472">Membrane</keyword>
<keyword evidence="1" id="KW-0812">Transmembrane</keyword>
<accession>A0A1Y0V260</accession>
<organism evidence="2 3">
    <name type="scientific">Acetobacter ascendens</name>
    <dbReference type="NCBI Taxonomy" id="481146"/>
    <lineage>
        <taxon>Bacteria</taxon>
        <taxon>Pseudomonadati</taxon>
        <taxon>Pseudomonadota</taxon>
        <taxon>Alphaproteobacteria</taxon>
        <taxon>Acetobacterales</taxon>
        <taxon>Acetobacteraceae</taxon>
        <taxon>Acetobacter</taxon>
    </lineage>
</organism>
<keyword evidence="1" id="KW-1133">Transmembrane helix</keyword>
<feature type="transmembrane region" description="Helical" evidence="1">
    <location>
        <begin position="115"/>
        <end position="136"/>
    </location>
</feature>
<dbReference type="AlphaFoldDB" id="A0A1Y0V260"/>
<evidence type="ECO:0000256" key="1">
    <source>
        <dbReference type="SAM" id="Phobius"/>
    </source>
</evidence>
<gene>
    <name evidence="2" type="ORF">S101447_00907</name>
</gene>
<dbReference type="EMBL" id="CP021524">
    <property type="protein sequence ID" value="ARW10009.1"/>
    <property type="molecule type" value="Genomic_DNA"/>
</dbReference>
<reference evidence="2 3" key="1">
    <citation type="submission" date="2017-05" db="EMBL/GenBank/DDBJ databases">
        <title>Genome sequence of Acetobacter pasteurianus subsp. ascendens strain SRCM101447.</title>
        <authorList>
            <person name="Cho S.H."/>
        </authorList>
    </citation>
    <scope>NUCLEOTIDE SEQUENCE [LARGE SCALE GENOMIC DNA]</scope>
    <source>
        <strain evidence="2 3">SRCM101447</strain>
    </source>
</reference>
<dbReference type="Proteomes" id="UP000195633">
    <property type="component" value="Chromosome"/>
</dbReference>
<proteinExistence type="predicted"/>
<name>A0A1Y0V260_9PROT</name>
<evidence type="ECO:0000313" key="3">
    <source>
        <dbReference type="Proteomes" id="UP000195633"/>
    </source>
</evidence>